<evidence type="ECO:0000313" key="1">
    <source>
        <dbReference type="EMBL" id="RCV21599.1"/>
    </source>
</evidence>
<proteinExistence type="predicted"/>
<sequence>MELKASLEHEGIDGMVLDGIVHAITKAAALEMREHWNCVTICYFGPKANVIADGPVRREWACVPCNRWLPGQLRPVTRTGMETNEKPKLNYLLFPPFFQRRRRRSLAARDAGAPFPPYSHRGP</sequence>
<protein>
    <submittedName>
        <fullName evidence="1">Uncharacterized protein</fullName>
    </submittedName>
</protein>
<organism evidence="1">
    <name type="scientific">Setaria italica</name>
    <name type="common">Foxtail millet</name>
    <name type="synonym">Panicum italicum</name>
    <dbReference type="NCBI Taxonomy" id="4555"/>
    <lineage>
        <taxon>Eukaryota</taxon>
        <taxon>Viridiplantae</taxon>
        <taxon>Streptophyta</taxon>
        <taxon>Embryophyta</taxon>
        <taxon>Tracheophyta</taxon>
        <taxon>Spermatophyta</taxon>
        <taxon>Magnoliopsida</taxon>
        <taxon>Liliopsida</taxon>
        <taxon>Poales</taxon>
        <taxon>Poaceae</taxon>
        <taxon>PACMAD clade</taxon>
        <taxon>Panicoideae</taxon>
        <taxon>Panicodae</taxon>
        <taxon>Paniceae</taxon>
        <taxon>Cenchrinae</taxon>
        <taxon>Setaria</taxon>
    </lineage>
</organism>
<name>A0A368QUF6_SETIT</name>
<dbReference type="AlphaFoldDB" id="A0A368QUF6"/>
<reference evidence="1" key="1">
    <citation type="journal article" date="2012" name="Nat. Biotechnol.">
        <title>Reference genome sequence of the model plant Setaria.</title>
        <authorList>
            <person name="Bennetzen J.L."/>
            <person name="Schmutz J."/>
            <person name="Wang H."/>
            <person name="Percifield R."/>
            <person name="Hawkins J."/>
            <person name="Pontaroli A.C."/>
            <person name="Estep M."/>
            <person name="Feng L."/>
            <person name="Vaughn J.N."/>
            <person name="Grimwood J."/>
            <person name="Jenkins J."/>
            <person name="Barry K."/>
            <person name="Lindquist E."/>
            <person name="Hellsten U."/>
            <person name="Deshpande S."/>
            <person name="Wang X."/>
            <person name="Wu X."/>
            <person name="Mitros T."/>
            <person name="Triplett J."/>
            <person name="Yang X."/>
            <person name="Ye C.Y."/>
            <person name="Mauro-Herrera M."/>
            <person name="Wang L."/>
            <person name="Li P."/>
            <person name="Sharma M."/>
            <person name="Sharma R."/>
            <person name="Ronald P.C."/>
            <person name="Panaud O."/>
            <person name="Kellogg E.A."/>
            <person name="Brutnell T.P."/>
            <person name="Doust A.N."/>
            <person name="Tuskan G.A."/>
            <person name="Rokhsar D."/>
            <person name="Devos K.M."/>
        </authorList>
    </citation>
    <scope>NUCLEOTIDE SEQUENCE [LARGE SCALE GENOMIC DNA]</scope>
    <source>
        <strain evidence="1">Yugu1</strain>
    </source>
</reference>
<reference evidence="1" key="2">
    <citation type="submission" date="2015-07" db="EMBL/GenBank/DDBJ databases">
        <authorList>
            <person name="Noorani M."/>
        </authorList>
    </citation>
    <scope>NUCLEOTIDE SEQUENCE</scope>
    <source>
        <strain evidence="1">Yugu1</strain>
    </source>
</reference>
<gene>
    <name evidence="1" type="ORF">SETIT_4G150900v2</name>
</gene>
<dbReference type="EMBL" id="CM003531">
    <property type="protein sequence ID" value="RCV21599.1"/>
    <property type="molecule type" value="Genomic_DNA"/>
</dbReference>
<accession>A0A368QUF6</accession>